<evidence type="ECO:0000313" key="1">
    <source>
        <dbReference type="EMBL" id="JAE36579.1"/>
    </source>
</evidence>
<organism evidence="1">
    <name type="scientific">Arundo donax</name>
    <name type="common">Giant reed</name>
    <name type="synonym">Donax arundinaceus</name>
    <dbReference type="NCBI Taxonomy" id="35708"/>
    <lineage>
        <taxon>Eukaryota</taxon>
        <taxon>Viridiplantae</taxon>
        <taxon>Streptophyta</taxon>
        <taxon>Embryophyta</taxon>
        <taxon>Tracheophyta</taxon>
        <taxon>Spermatophyta</taxon>
        <taxon>Magnoliopsida</taxon>
        <taxon>Liliopsida</taxon>
        <taxon>Poales</taxon>
        <taxon>Poaceae</taxon>
        <taxon>PACMAD clade</taxon>
        <taxon>Arundinoideae</taxon>
        <taxon>Arundineae</taxon>
        <taxon>Arundo</taxon>
    </lineage>
</organism>
<dbReference type="EMBL" id="GBRH01161316">
    <property type="protein sequence ID" value="JAE36580.1"/>
    <property type="molecule type" value="Transcribed_RNA"/>
</dbReference>
<accession>A0A0A9HL69</accession>
<proteinExistence type="predicted"/>
<dbReference type="EMBL" id="GBRH01161317">
    <property type="protein sequence ID" value="JAE36579.1"/>
    <property type="molecule type" value="Transcribed_RNA"/>
</dbReference>
<sequence>MTYISEITNLWVMHKSDSYLRIRELCLNPERILILLT</sequence>
<reference evidence="1" key="1">
    <citation type="submission" date="2014-09" db="EMBL/GenBank/DDBJ databases">
        <authorList>
            <person name="Magalhaes I.L.F."/>
            <person name="Oliveira U."/>
            <person name="Santos F.R."/>
            <person name="Vidigal T.H.D.A."/>
            <person name="Brescovit A.D."/>
            <person name="Santos A.J."/>
        </authorList>
    </citation>
    <scope>NUCLEOTIDE SEQUENCE</scope>
    <source>
        <tissue evidence="1">Shoot tissue taken approximately 20 cm above the soil surface</tissue>
    </source>
</reference>
<protein>
    <submittedName>
        <fullName evidence="1">Uncharacterized protein</fullName>
    </submittedName>
</protein>
<dbReference type="AlphaFoldDB" id="A0A0A9HL69"/>
<reference evidence="1" key="2">
    <citation type="journal article" date="2015" name="Data Brief">
        <title>Shoot transcriptome of the giant reed, Arundo donax.</title>
        <authorList>
            <person name="Barrero R.A."/>
            <person name="Guerrero F.D."/>
            <person name="Moolhuijzen P."/>
            <person name="Goolsby J.A."/>
            <person name="Tidwell J."/>
            <person name="Bellgard S.E."/>
            <person name="Bellgard M.I."/>
        </authorList>
    </citation>
    <scope>NUCLEOTIDE SEQUENCE</scope>
    <source>
        <tissue evidence="1">Shoot tissue taken approximately 20 cm above the soil surface</tissue>
    </source>
</reference>
<name>A0A0A9HL69_ARUDO</name>